<protein>
    <recommendedName>
        <fullName evidence="2">Cell shape-determining protein MreC</fullName>
    </recommendedName>
    <alternativeName>
        <fullName evidence="4">Cell shape protein MreC</fullName>
    </alternativeName>
</protein>
<comment type="similarity">
    <text evidence="1">Belongs to the MreC family.</text>
</comment>
<organism evidence="7 8">
    <name type="scientific">Candidatus Berkelbacteria bacterium RIFCSPHIGHO2_12_FULL_36_9</name>
    <dbReference type="NCBI Taxonomy" id="1797469"/>
    <lineage>
        <taxon>Bacteria</taxon>
        <taxon>Candidatus Berkelbacteria</taxon>
    </lineage>
</organism>
<evidence type="ECO:0000256" key="1">
    <source>
        <dbReference type="ARBA" id="ARBA00009369"/>
    </source>
</evidence>
<reference evidence="7 8" key="1">
    <citation type="journal article" date="2016" name="Nat. Commun.">
        <title>Thousands of microbial genomes shed light on interconnected biogeochemical processes in an aquifer system.</title>
        <authorList>
            <person name="Anantharaman K."/>
            <person name="Brown C.T."/>
            <person name="Hug L.A."/>
            <person name="Sharon I."/>
            <person name="Castelle C.J."/>
            <person name="Probst A.J."/>
            <person name="Thomas B.C."/>
            <person name="Singh A."/>
            <person name="Wilkins M.J."/>
            <person name="Karaoz U."/>
            <person name="Brodie E.L."/>
            <person name="Williams K.H."/>
            <person name="Hubbard S.S."/>
            <person name="Banfield J.F."/>
        </authorList>
    </citation>
    <scope>NUCLEOTIDE SEQUENCE [LARGE SCALE GENOMIC DNA]</scope>
</reference>
<dbReference type="Proteomes" id="UP000176451">
    <property type="component" value="Unassembled WGS sequence"/>
</dbReference>
<dbReference type="InterPro" id="IPR007221">
    <property type="entry name" value="MreC"/>
</dbReference>
<feature type="domain" description="Rod shape-determining protein MreC beta-barrel core" evidence="6">
    <location>
        <begin position="115"/>
        <end position="260"/>
    </location>
</feature>
<dbReference type="NCBIfam" id="TIGR00219">
    <property type="entry name" value="mreC"/>
    <property type="match status" value="1"/>
</dbReference>
<evidence type="ECO:0000256" key="4">
    <source>
        <dbReference type="ARBA" id="ARBA00032089"/>
    </source>
</evidence>
<evidence type="ECO:0000256" key="2">
    <source>
        <dbReference type="ARBA" id="ARBA00013855"/>
    </source>
</evidence>
<evidence type="ECO:0000313" key="7">
    <source>
        <dbReference type="EMBL" id="OGD67375.1"/>
    </source>
</evidence>
<proteinExistence type="inferred from homology"/>
<evidence type="ECO:0000256" key="5">
    <source>
        <dbReference type="SAM" id="Coils"/>
    </source>
</evidence>
<comment type="caution">
    <text evidence="7">The sequence shown here is derived from an EMBL/GenBank/DDBJ whole genome shotgun (WGS) entry which is preliminary data.</text>
</comment>
<evidence type="ECO:0000313" key="8">
    <source>
        <dbReference type="Proteomes" id="UP000176451"/>
    </source>
</evidence>
<dbReference type="PANTHER" id="PTHR34138:SF1">
    <property type="entry name" value="CELL SHAPE-DETERMINING PROTEIN MREC"/>
    <property type="match status" value="1"/>
</dbReference>
<gene>
    <name evidence="7" type="ORF">A3F08_02625</name>
</gene>
<dbReference type="AlphaFoldDB" id="A0A1F5EJ24"/>
<dbReference type="Gene3D" id="2.40.10.350">
    <property type="entry name" value="Rod shape-determining protein MreC, domain 2"/>
    <property type="match status" value="1"/>
</dbReference>
<dbReference type="GO" id="GO:0008360">
    <property type="term" value="P:regulation of cell shape"/>
    <property type="evidence" value="ECO:0007669"/>
    <property type="project" value="UniProtKB-KW"/>
</dbReference>
<feature type="coiled-coil region" evidence="5">
    <location>
        <begin position="61"/>
        <end position="105"/>
    </location>
</feature>
<name>A0A1F5EJ24_9BACT</name>
<dbReference type="InterPro" id="IPR042175">
    <property type="entry name" value="Cell/Rod_MreC_2"/>
</dbReference>
<dbReference type="PIRSF" id="PIRSF038471">
    <property type="entry name" value="MreC"/>
    <property type="match status" value="1"/>
</dbReference>
<dbReference type="PANTHER" id="PTHR34138">
    <property type="entry name" value="CELL SHAPE-DETERMINING PROTEIN MREC"/>
    <property type="match status" value="1"/>
</dbReference>
<dbReference type="InterPro" id="IPR055342">
    <property type="entry name" value="MreC_beta-barrel_core"/>
</dbReference>
<evidence type="ECO:0000259" key="6">
    <source>
        <dbReference type="Pfam" id="PF04085"/>
    </source>
</evidence>
<dbReference type="GO" id="GO:0005886">
    <property type="term" value="C:plasma membrane"/>
    <property type="evidence" value="ECO:0007669"/>
    <property type="project" value="TreeGrafter"/>
</dbReference>
<dbReference type="Gene3D" id="2.40.10.340">
    <property type="entry name" value="Rod shape-determining protein MreC, domain 1"/>
    <property type="match status" value="1"/>
</dbReference>
<dbReference type="InterPro" id="IPR042177">
    <property type="entry name" value="Cell/Rod_1"/>
</dbReference>
<evidence type="ECO:0000256" key="3">
    <source>
        <dbReference type="ARBA" id="ARBA00022960"/>
    </source>
</evidence>
<dbReference type="STRING" id="1797469.A3F08_02625"/>
<accession>A0A1F5EJ24</accession>
<dbReference type="Pfam" id="PF04085">
    <property type="entry name" value="MreC"/>
    <property type="match status" value="1"/>
</dbReference>
<keyword evidence="5" id="KW-0175">Coiled coil</keyword>
<sequence length="260" mass="28352">MSDKNIKFIFFIFALLIIGFFFSSELIPIKNFLFQLTSPMGKAINQSSNSLGSFFSNLGKIKSLLSENNQLVEENNQLKAQVAQMAEIKHENEILKRELGFVQSQSGYELIPAKVVFHSPSSFLQYIKIDKGTKDGVKTGQAVLSNGHLLGVVKEVSNDFAEVNLVTNANSLIPVVLQNSRGTGLLAGGLKGLMAEDIPLDIKIEKNENVVTSGLGGDLPSGIIIGTVQETISGESEIFQRISVKSPIEFGKLEFVFVVK</sequence>
<keyword evidence="3" id="KW-0133">Cell shape</keyword>
<dbReference type="EMBL" id="MEZV01000016">
    <property type="protein sequence ID" value="OGD67375.1"/>
    <property type="molecule type" value="Genomic_DNA"/>
</dbReference>